<evidence type="ECO:0000256" key="1">
    <source>
        <dbReference type="SAM" id="MobiDB-lite"/>
    </source>
</evidence>
<name>A0AAU9UJ69_EUPED</name>
<dbReference type="Proteomes" id="UP001153954">
    <property type="component" value="Unassembled WGS sequence"/>
</dbReference>
<reference evidence="2" key="1">
    <citation type="submission" date="2022-03" db="EMBL/GenBank/DDBJ databases">
        <authorList>
            <person name="Tunstrom K."/>
        </authorList>
    </citation>
    <scope>NUCLEOTIDE SEQUENCE</scope>
</reference>
<dbReference type="EMBL" id="CAKOGL010000022">
    <property type="protein sequence ID" value="CAH2099370.1"/>
    <property type="molecule type" value="Genomic_DNA"/>
</dbReference>
<organism evidence="2 3">
    <name type="scientific">Euphydryas editha</name>
    <name type="common">Edith's checkerspot</name>
    <dbReference type="NCBI Taxonomy" id="104508"/>
    <lineage>
        <taxon>Eukaryota</taxon>
        <taxon>Metazoa</taxon>
        <taxon>Ecdysozoa</taxon>
        <taxon>Arthropoda</taxon>
        <taxon>Hexapoda</taxon>
        <taxon>Insecta</taxon>
        <taxon>Pterygota</taxon>
        <taxon>Neoptera</taxon>
        <taxon>Endopterygota</taxon>
        <taxon>Lepidoptera</taxon>
        <taxon>Glossata</taxon>
        <taxon>Ditrysia</taxon>
        <taxon>Papilionoidea</taxon>
        <taxon>Nymphalidae</taxon>
        <taxon>Nymphalinae</taxon>
        <taxon>Euphydryas</taxon>
    </lineage>
</organism>
<accession>A0AAU9UJ69</accession>
<sequence length="155" mass="16733">MFALAAAPIALSRGRARRARALDIVLCTFFVRIDAVIMYTRERSDTALLSLIVEVVAGGVGREARTGEEGGEACGGGRVSAGAQSGRAYRSPAPRAPPAPHRRERCLRRRRVKCESEQRSLADSLSHGAELDLLTADSSGDKRGALAEYQLTTHW</sequence>
<protein>
    <submittedName>
        <fullName evidence="2">Uncharacterized protein</fullName>
    </submittedName>
</protein>
<evidence type="ECO:0000313" key="2">
    <source>
        <dbReference type="EMBL" id="CAH2099370.1"/>
    </source>
</evidence>
<comment type="caution">
    <text evidence="2">The sequence shown here is derived from an EMBL/GenBank/DDBJ whole genome shotgun (WGS) entry which is preliminary data.</text>
</comment>
<keyword evidence="3" id="KW-1185">Reference proteome</keyword>
<proteinExistence type="predicted"/>
<dbReference type="AlphaFoldDB" id="A0AAU9UJ69"/>
<gene>
    <name evidence="2" type="ORF">EEDITHA_LOCUS14359</name>
</gene>
<evidence type="ECO:0000313" key="3">
    <source>
        <dbReference type="Proteomes" id="UP001153954"/>
    </source>
</evidence>
<feature type="region of interest" description="Disordered" evidence="1">
    <location>
        <begin position="65"/>
        <end position="103"/>
    </location>
</feature>